<name>A9WGH6_CHLAA</name>
<dbReference type="HOGENOM" id="CLU_2615573_0_0_0"/>
<sequence length="78" mass="8946">MGVVEKHGLDRAIQYAEQLSHDDTLRPAIRRANSLIAQAVKSQRNTLKRLQIEECSTVLGYVAWWLRIKTLRGSLRSE</sequence>
<proteinExistence type="predicted"/>
<dbReference type="EMBL" id="CP000909">
    <property type="protein sequence ID" value="ABY35508.1"/>
    <property type="molecule type" value="Genomic_DNA"/>
</dbReference>
<dbReference type="AlphaFoldDB" id="A9WGH6"/>
<keyword evidence="2" id="KW-1185">Reference proteome</keyword>
<reference evidence="2" key="1">
    <citation type="journal article" date="2011" name="BMC Genomics">
        <title>Complete genome sequence of the filamentous anoxygenic phototrophic bacterium Chloroflexus aurantiacus.</title>
        <authorList>
            <person name="Tang K.H."/>
            <person name="Barry K."/>
            <person name="Chertkov O."/>
            <person name="Dalin E."/>
            <person name="Han C.S."/>
            <person name="Hauser L.J."/>
            <person name="Honchak B.M."/>
            <person name="Karbach L.E."/>
            <person name="Land M.L."/>
            <person name="Lapidus A."/>
            <person name="Larimer F.W."/>
            <person name="Mikhailova N."/>
            <person name="Pitluck S."/>
            <person name="Pierson B.K."/>
            <person name="Blankenship R.E."/>
        </authorList>
    </citation>
    <scope>NUCLEOTIDE SEQUENCE [LARGE SCALE GENOMIC DNA]</scope>
    <source>
        <strain evidence="2">ATCC 29366 / DSM 635 / J-10-fl</strain>
    </source>
</reference>
<dbReference type="KEGG" id="cau:Caur_2299"/>
<evidence type="ECO:0000313" key="1">
    <source>
        <dbReference type="EMBL" id="ABY35508.1"/>
    </source>
</evidence>
<protein>
    <submittedName>
        <fullName evidence="1">Uncharacterized protein</fullName>
    </submittedName>
</protein>
<evidence type="ECO:0000313" key="2">
    <source>
        <dbReference type="Proteomes" id="UP000002008"/>
    </source>
</evidence>
<dbReference type="STRING" id="324602.Caur_2299"/>
<dbReference type="EnsemblBacteria" id="ABY35508">
    <property type="protein sequence ID" value="ABY35508"/>
    <property type="gene ID" value="Caur_2299"/>
</dbReference>
<dbReference type="InParanoid" id="A9WGH6"/>
<dbReference type="Proteomes" id="UP000002008">
    <property type="component" value="Chromosome"/>
</dbReference>
<gene>
    <name evidence="1" type="ordered locus">Caur_2299</name>
</gene>
<accession>A9WGH6</accession>
<organism evidence="1 2">
    <name type="scientific">Chloroflexus aurantiacus (strain ATCC 29366 / DSM 635 / J-10-fl)</name>
    <dbReference type="NCBI Taxonomy" id="324602"/>
    <lineage>
        <taxon>Bacteria</taxon>
        <taxon>Bacillati</taxon>
        <taxon>Chloroflexota</taxon>
        <taxon>Chloroflexia</taxon>
        <taxon>Chloroflexales</taxon>
        <taxon>Chloroflexineae</taxon>
        <taxon>Chloroflexaceae</taxon>
        <taxon>Chloroflexus</taxon>
    </lineage>
</organism>